<dbReference type="Proteomes" id="UP001500368">
    <property type="component" value="Unassembled WGS sequence"/>
</dbReference>
<dbReference type="EMBL" id="BAABLW010000007">
    <property type="protein sequence ID" value="GAA4928276.1"/>
    <property type="molecule type" value="Genomic_DNA"/>
</dbReference>
<proteinExistence type="predicted"/>
<evidence type="ECO:0000313" key="3">
    <source>
        <dbReference type="Proteomes" id="UP001500368"/>
    </source>
</evidence>
<feature type="compositionally biased region" description="Basic and acidic residues" evidence="1">
    <location>
        <begin position="12"/>
        <end position="22"/>
    </location>
</feature>
<comment type="caution">
    <text evidence="2">The sequence shown here is derived from an EMBL/GenBank/DDBJ whole genome shotgun (WGS) entry which is preliminary data.</text>
</comment>
<name>A0ABP9GBD5_9MICC</name>
<evidence type="ECO:0000256" key="1">
    <source>
        <dbReference type="SAM" id="MobiDB-lite"/>
    </source>
</evidence>
<organism evidence="2 3">
    <name type="scientific">Nesterenkonia rhizosphaerae</name>
    <dbReference type="NCBI Taxonomy" id="1348272"/>
    <lineage>
        <taxon>Bacteria</taxon>
        <taxon>Bacillati</taxon>
        <taxon>Actinomycetota</taxon>
        <taxon>Actinomycetes</taxon>
        <taxon>Micrococcales</taxon>
        <taxon>Micrococcaceae</taxon>
        <taxon>Nesterenkonia</taxon>
    </lineage>
</organism>
<keyword evidence="3" id="KW-1185">Reference proteome</keyword>
<accession>A0ABP9GBD5</accession>
<protein>
    <submittedName>
        <fullName evidence="2">Uncharacterized protein</fullName>
    </submittedName>
</protein>
<feature type="region of interest" description="Disordered" evidence="1">
    <location>
        <begin position="1"/>
        <end position="33"/>
    </location>
</feature>
<dbReference type="RefSeq" id="WP_345478626.1">
    <property type="nucleotide sequence ID" value="NZ_BAABLW010000007.1"/>
</dbReference>
<sequence>MNITSEGPTAEPHGENQFEKNPLETTSPEDAESGLTLEQLEDEIRSAEELHRSLTERLHETAQ</sequence>
<reference evidence="3" key="1">
    <citation type="journal article" date="2019" name="Int. J. Syst. Evol. Microbiol.">
        <title>The Global Catalogue of Microorganisms (GCM) 10K type strain sequencing project: providing services to taxonomists for standard genome sequencing and annotation.</title>
        <authorList>
            <consortium name="The Broad Institute Genomics Platform"/>
            <consortium name="The Broad Institute Genome Sequencing Center for Infectious Disease"/>
            <person name="Wu L."/>
            <person name="Ma J."/>
        </authorList>
    </citation>
    <scope>NUCLEOTIDE SEQUENCE [LARGE SCALE GENOMIC DNA]</scope>
    <source>
        <strain evidence="3">JCM 19129</strain>
    </source>
</reference>
<evidence type="ECO:0000313" key="2">
    <source>
        <dbReference type="EMBL" id="GAA4928276.1"/>
    </source>
</evidence>
<gene>
    <name evidence="2" type="ORF">GCM10025790_28330</name>
</gene>